<gene>
    <name evidence="3" type="ORF">ZEAMMB73_Zm00001d052940</name>
</gene>
<dbReference type="EMBL" id="CM000780">
    <property type="protein sequence ID" value="AQK58390.1"/>
    <property type="molecule type" value="Genomic_DNA"/>
</dbReference>
<reference evidence="3" key="1">
    <citation type="submission" date="2015-12" db="EMBL/GenBank/DDBJ databases">
        <title>Update maize B73 reference genome by single molecule sequencing technologies.</title>
        <authorList>
            <consortium name="Maize Genome Sequencing Project"/>
            <person name="Ware D."/>
        </authorList>
    </citation>
    <scope>NUCLEOTIDE SEQUENCE</scope>
    <source>
        <tissue evidence="3">Seedling</tissue>
    </source>
</reference>
<dbReference type="PANTHER" id="PTHR31325">
    <property type="entry name" value="OS01G0798800 PROTEIN-RELATED"/>
    <property type="match status" value="1"/>
</dbReference>
<dbReference type="Pfam" id="PF04578">
    <property type="entry name" value="DUF594"/>
    <property type="match status" value="1"/>
</dbReference>
<evidence type="ECO:0000256" key="1">
    <source>
        <dbReference type="SAM" id="MobiDB-lite"/>
    </source>
</evidence>
<feature type="domain" description="DUF4220" evidence="2">
    <location>
        <begin position="391"/>
        <end position="500"/>
    </location>
</feature>
<organism evidence="3">
    <name type="scientific">Zea mays</name>
    <name type="common">Maize</name>
    <dbReference type="NCBI Taxonomy" id="4577"/>
    <lineage>
        <taxon>Eukaryota</taxon>
        <taxon>Viridiplantae</taxon>
        <taxon>Streptophyta</taxon>
        <taxon>Embryophyta</taxon>
        <taxon>Tracheophyta</taxon>
        <taxon>Spermatophyta</taxon>
        <taxon>Magnoliopsida</taxon>
        <taxon>Liliopsida</taxon>
        <taxon>Poales</taxon>
        <taxon>Poaceae</taxon>
        <taxon>PACMAD clade</taxon>
        <taxon>Panicoideae</taxon>
        <taxon>Andropogonodae</taxon>
        <taxon>Andropogoneae</taxon>
        <taxon>Tripsacinae</taxon>
        <taxon>Zea</taxon>
    </lineage>
</organism>
<accession>A0A1D6QL02</accession>
<dbReference type="InterPro" id="IPR025315">
    <property type="entry name" value="DUF4220"/>
</dbReference>
<dbReference type="eggNOG" id="ENOG502RRPP">
    <property type="taxonomic scope" value="Eukaryota"/>
</dbReference>
<name>A0A1D6QL02_MAIZE</name>
<evidence type="ECO:0000313" key="3">
    <source>
        <dbReference type="EMBL" id="AQK58390.1"/>
    </source>
</evidence>
<sequence>MRGPGAPLLRPAELPETPGAQPSGRSPSPGEIQPLRDVPPALHQGITELRGWKVLGTAARSLRTTLPVSTLLGAIAAFHYGGGADQVPADVTITHALLWSAIVMESGLLPTVIRHASPRIKRLFTWLRTWPDQVAQYNLMGYAARSRKHSWLMKLAACLRCRDMVDHLWTMEPCKGASSAREITGLVHAHVARAWMEDHIADADSFRAFNDYRGQWTLNNSSSLPSTVVLMSVSRPFDESVLVWHLATDFCFHFLHGDPSRVNATARRCIEVSNYMAYLLFVKPEMLMPGARRNLFKDACRELVGLLQEDRPDAPRGRGMRGLARRVVQQLKRDDDDVLASVRGLTHKLLNLLNKDDDGVLGSGGVGVVRLACCVAKDLMNSHSGNEEKIWTVIQGSDAVAIYALAVLFNRQNRQEWVSTHRSSYSLQVLQHLGGQDGITAYNIEDNELWTRHVVLTAVSQVTVAVYVFCKSWKHWILRKLPTFVKDLIDQLWCMEPYKSSSGITQLVANHVTAGWWQIHGIASYHRFNDSRGQWTLDREGLLDALGWSLNRPFDESLLLWHLATDLFCFHLATPSSTQQRQAACRSMAMSNYMAYLLFVNPEMLIAGARRSLFKDAYEELEGIIPPNEPASSSSIIRRLRETGNSGSGVAHDAWAVTQVLIGLQVGEDMEKVWRVVQGVWVEMLCFSAGRVQGLPARQEHGERRAVPVLRVAPLVLHGHGDIGGEDAEDGHGGPRKTRGWG</sequence>
<dbReference type="InterPro" id="IPR007658">
    <property type="entry name" value="DUF594"/>
</dbReference>
<dbReference type="PaxDb" id="4577-GRMZM2G309316_P01"/>
<evidence type="ECO:0000259" key="2">
    <source>
        <dbReference type="Pfam" id="PF13968"/>
    </source>
</evidence>
<feature type="region of interest" description="Disordered" evidence="1">
    <location>
        <begin position="721"/>
        <end position="742"/>
    </location>
</feature>
<dbReference type="InParanoid" id="A0A1D6QL02"/>
<feature type="region of interest" description="Disordered" evidence="1">
    <location>
        <begin position="1"/>
        <end position="38"/>
    </location>
</feature>
<dbReference type="Pfam" id="PF13968">
    <property type="entry name" value="DUF4220"/>
    <property type="match status" value="1"/>
</dbReference>
<dbReference type="AlphaFoldDB" id="A0A1D6QL02"/>
<protein>
    <submittedName>
        <fullName evidence="3">OSJNBb0045P24.5-like protein</fullName>
    </submittedName>
</protein>
<proteinExistence type="predicted"/>
<dbReference type="ExpressionAtlas" id="A0A1D6QL02">
    <property type="expression patterns" value="baseline and differential"/>
</dbReference>